<gene>
    <name evidence="1" type="ORF">GGG17_02870</name>
</gene>
<name>A0A6I3ILU9_9MICO</name>
<dbReference type="Proteomes" id="UP000431092">
    <property type="component" value="Unassembled WGS sequence"/>
</dbReference>
<dbReference type="AlphaFoldDB" id="A0A6I3ILU9"/>
<sequence length="433" mass="48833">MPQTSLDVICSLFQAASIREAASAAALSSRTTLDDLGAAVRGYYRTSQNLSFDPDAYYSGGWTASYWQWRHGDYQHWLDPLIYYPTVVFHDPLAEYFFDEHHKFLTFSDISIPQPKSGGIGAISPIEENTIVASQNFGSHRNDLETYRQNVAWRLESLADIEELVRTGVVRLISEYHTLAGAQNRIFTAIRHDLKRPDLLEWLQDYSSDANRQLTVRNNLRGMEITAPGVRLSDASTLLMFQPHFYYLHKVVTLTLHAGAKYVPDNPTDWDFFTLSATVSKTHAPLDRSLLRSITSLDLPRLPLTPETALDIRRNYDEFEAWRAEIRNVKRLCAATASESEVREAVQDAFSEKARSIRRRADTGLLGRLTADAAIAFGTEFAFWHFTGQAGAGLVSGPILLIHQMLSHDSNPGVLGVLTQNPRRHWQKQPAQP</sequence>
<reference evidence="1 2" key="1">
    <citation type="submission" date="2019-11" db="EMBL/GenBank/DDBJ databases">
        <title>Whole genome sequencing identifies a novel species of the genus Arsenicicoccus isolated from human blood.</title>
        <authorList>
            <person name="Jeong J.H."/>
            <person name="Kweon O.J."/>
            <person name="Kim H.R."/>
            <person name="Kim T.-H."/>
            <person name="Ha S.-M."/>
            <person name="Lee M.-K."/>
        </authorList>
    </citation>
    <scope>NUCLEOTIDE SEQUENCE [LARGE SCALE GENOMIC DNA]</scope>
    <source>
        <strain evidence="1 2">MKL-02</strain>
    </source>
</reference>
<protein>
    <submittedName>
        <fullName evidence="1">Uncharacterized protein</fullName>
    </submittedName>
</protein>
<comment type="caution">
    <text evidence="1">The sequence shown here is derived from an EMBL/GenBank/DDBJ whole genome shotgun (WGS) entry which is preliminary data.</text>
</comment>
<organism evidence="1 2">
    <name type="scientific">Arsenicicoccus cauae</name>
    <dbReference type="NCBI Taxonomy" id="2663847"/>
    <lineage>
        <taxon>Bacteria</taxon>
        <taxon>Bacillati</taxon>
        <taxon>Actinomycetota</taxon>
        <taxon>Actinomycetes</taxon>
        <taxon>Micrococcales</taxon>
        <taxon>Intrasporangiaceae</taxon>
        <taxon>Arsenicicoccus</taxon>
    </lineage>
</organism>
<evidence type="ECO:0000313" key="2">
    <source>
        <dbReference type="Proteomes" id="UP000431092"/>
    </source>
</evidence>
<accession>A0A6I3ILU9</accession>
<proteinExistence type="predicted"/>
<dbReference type="RefSeq" id="WP_154592287.1">
    <property type="nucleotide sequence ID" value="NZ_WLVL01000016.1"/>
</dbReference>
<dbReference type="EMBL" id="WLVL01000016">
    <property type="protein sequence ID" value="MTB70930.1"/>
    <property type="molecule type" value="Genomic_DNA"/>
</dbReference>
<evidence type="ECO:0000313" key="1">
    <source>
        <dbReference type="EMBL" id="MTB70930.1"/>
    </source>
</evidence>
<keyword evidence="2" id="KW-1185">Reference proteome</keyword>